<proteinExistence type="predicted"/>
<dbReference type="SUPFAM" id="SSF54106">
    <property type="entry name" value="LysM domain"/>
    <property type="match status" value="1"/>
</dbReference>
<name>A0A6I2UUV3_9FIRM</name>
<keyword evidence="1" id="KW-1133">Transmembrane helix</keyword>
<protein>
    <submittedName>
        <fullName evidence="3">LysM peptidoglycan-binding domain-containing protein</fullName>
    </submittedName>
</protein>
<keyword evidence="1" id="KW-0472">Membrane</keyword>
<dbReference type="EMBL" id="VUNL01000023">
    <property type="protein sequence ID" value="MSV25988.1"/>
    <property type="molecule type" value="Genomic_DNA"/>
</dbReference>
<feature type="domain" description="LysM" evidence="2">
    <location>
        <begin position="50"/>
        <end position="104"/>
    </location>
</feature>
<dbReference type="SMART" id="SM00257">
    <property type="entry name" value="LysM"/>
    <property type="match status" value="1"/>
</dbReference>
<dbReference type="Gene3D" id="3.10.350.10">
    <property type="entry name" value="LysM domain"/>
    <property type="match status" value="1"/>
</dbReference>
<gene>
    <name evidence="3" type="ORF">FYJ78_12610</name>
</gene>
<evidence type="ECO:0000313" key="3">
    <source>
        <dbReference type="EMBL" id="MSV25988.1"/>
    </source>
</evidence>
<evidence type="ECO:0000259" key="2">
    <source>
        <dbReference type="PROSITE" id="PS51782"/>
    </source>
</evidence>
<evidence type="ECO:0000256" key="1">
    <source>
        <dbReference type="SAM" id="Phobius"/>
    </source>
</evidence>
<keyword evidence="4" id="KW-1185">Reference proteome</keyword>
<evidence type="ECO:0000313" key="4">
    <source>
        <dbReference type="Proteomes" id="UP000430222"/>
    </source>
</evidence>
<comment type="caution">
    <text evidence="3">The sequence shown here is derived from an EMBL/GenBank/DDBJ whole genome shotgun (WGS) entry which is preliminary data.</text>
</comment>
<organism evidence="3 4">
    <name type="scientific">Selenomonas montiformis</name>
    <dbReference type="NCBI Taxonomy" id="2652285"/>
    <lineage>
        <taxon>Bacteria</taxon>
        <taxon>Bacillati</taxon>
        <taxon>Bacillota</taxon>
        <taxon>Negativicutes</taxon>
        <taxon>Selenomonadales</taxon>
        <taxon>Selenomonadaceae</taxon>
        <taxon>Selenomonas</taxon>
    </lineage>
</organism>
<keyword evidence="1" id="KW-0812">Transmembrane</keyword>
<accession>A0A6I2UUV3</accession>
<sequence length="110" mass="12667">MTFRERVARRRKEQTRNLKKAAICAALVGIAAISIGLTSRPAADTHLVEITYTVQPGDTWWSIVEHFREMDADDRYIFDYKHDMEQLNEGIDTGNLTPGQTLRIQYRAKN</sequence>
<feature type="transmembrane region" description="Helical" evidence="1">
    <location>
        <begin position="21"/>
        <end position="39"/>
    </location>
</feature>
<dbReference type="InterPro" id="IPR036779">
    <property type="entry name" value="LysM_dom_sf"/>
</dbReference>
<dbReference type="PROSITE" id="PS51782">
    <property type="entry name" value="LYSM"/>
    <property type="match status" value="1"/>
</dbReference>
<dbReference type="Pfam" id="PF01476">
    <property type="entry name" value="LysM"/>
    <property type="match status" value="1"/>
</dbReference>
<dbReference type="InterPro" id="IPR018392">
    <property type="entry name" value="LysM"/>
</dbReference>
<reference evidence="3 4" key="1">
    <citation type="submission" date="2019-08" db="EMBL/GenBank/DDBJ databases">
        <title>In-depth cultivation of the pig gut microbiome towards novel bacterial diversity and tailored functional studies.</title>
        <authorList>
            <person name="Wylensek D."/>
            <person name="Hitch T.C.A."/>
            <person name="Clavel T."/>
        </authorList>
    </citation>
    <scope>NUCLEOTIDE SEQUENCE [LARGE SCALE GENOMIC DNA]</scope>
    <source>
        <strain evidence="4">WCA-380-WT-3B3</strain>
    </source>
</reference>
<dbReference type="AlphaFoldDB" id="A0A6I2UUV3"/>
<dbReference type="Proteomes" id="UP000430222">
    <property type="component" value="Unassembled WGS sequence"/>
</dbReference>
<dbReference type="CDD" id="cd00118">
    <property type="entry name" value="LysM"/>
    <property type="match status" value="1"/>
</dbReference>